<comment type="caution">
    <text evidence="2">The sequence shown here is derived from an EMBL/GenBank/DDBJ whole genome shotgun (WGS) entry which is preliminary data.</text>
</comment>
<protein>
    <submittedName>
        <fullName evidence="2">Uncharacterized protein</fullName>
    </submittedName>
</protein>
<feature type="region of interest" description="Disordered" evidence="1">
    <location>
        <begin position="108"/>
        <end position="135"/>
    </location>
</feature>
<feature type="compositionally biased region" description="Polar residues" evidence="1">
    <location>
        <begin position="115"/>
        <end position="127"/>
    </location>
</feature>
<sequence>MPIKPGLYEQIVTDALRQELDQLDQRLEVTRSPIDCGESHSVLAQYLGKELSHLFSGMTGEDTLQRQVAICNQLLSMAAQVIPRNQDSPPQVDQSASRLLQIHNPVFARHPKPTTPLSVSSLLTATSGDPRWSRN</sequence>
<evidence type="ECO:0000313" key="2">
    <source>
        <dbReference type="EMBL" id="MBN4069000.1"/>
    </source>
</evidence>
<organism evidence="2 3">
    <name type="scientific">Desulfotalea psychrophila</name>
    <dbReference type="NCBI Taxonomy" id="84980"/>
    <lineage>
        <taxon>Bacteria</taxon>
        <taxon>Pseudomonadati</taxon>
        <taxon>Thermodesulfobacteriota</taxon>
        <taxon>Desulfobulbia</taxon>
        <taxon>Desulfobulbales</taxon>
        <taxon>Desulfocapsaceae</taxon>
        <taxon>Desulfotalea</taxon>
    </lineage>
</organism>
<keyword evidence="3" id="KW-1185">Reference proteome</keyword>
<name>A0ABS3AWR8_9BACT</name>
<evidence type="ECO:0000256" key="1">
    <source>
        <dbReference type="SAM" id="MobiDB-lite"/>
    </source>
</evidence>
<accession>A0ABS3AWR8</accession>
<proteinExistence type="predicted"/>
<evidence type="ECO:0000313" key="3">
    <source>
        <dbReference type="Proteomes" id="UP000717534"/>
    </source>
</evidence>
<dbReference type="Proteomes" id="UP000717534">
    <property type="component" value="Unassembled WGS sequence"/>
</dbReference>
<reference evidence="2 3" key="1">
    <citation type="submission" date="2021-02" db="EMBL/GenBank/DDBJ databases">
        <title>Activity-based single-cell genomes from oceanic crustal fluid captures similar information to metagenomic and metatranscriptomic surveys with orders of magnitude less sampling.</title>
        <authorList>
            <person name="D'Angelo T.S."/>
            <person name="Orcutt B.N."/>
        </authorList>
    </citation>
    <scope>NUCLEOTIDE SEQUENCE [LARGE SCALE GENOMIC DNA]</scope>
    <source>
        <strain evidence="2">AH-315-G02</strain>
    </source>
</reference>
<dbReference type="EMBL" id="JAFITO010000107">
    <property type="protein sequence ID" value="MBN4069000.1"/>
    <property type="molecule type" value="Genomic_DNA"/>
</dbReference>
<gene>
    <name evidence="2" type="ORF">JYU06_05715</name>
</gene>